<dbReference type="InterPro" id="IPR003439">
    <property type="entry name" value="ABC_transporter-like_ATP-bd"/>
</dbReference>
<keyword evidence="1" id="KW-0813">Transport</keyword>
<dbReference type="SUPFAM" id="SSF52540">
    <property type="entry name" value="P-loop containing nucleoside triphosphate hydrolases"/>
    <property type="match status" value="1"/>
</dbReference>
<keyword evidence="2" id="KW-0547">Nucleotide-binding</keyword>
<evidence type="ECO:0000313" key="5">
    <source>
        <dbReference type="EMBL" id="THJ65812.1"/>
    </source>
</evidence>
<keyword evidence="3 5" id="KW-0067">ATP-binding</keyword>
<evidence type="ECO:0000259" key="4">
    <source>
        <dbReference type="PROSITE" id="PS50893"/>
    </source>
</evidence>
<evidence type="ECO:0000256" key="3">
    <source>
        <dbReference type="ARBA" id="ARBA00022840"/>
    </source>
</evidence>
<evidence type="ECO:0000313" key="6">
    <source>
        <dbReference type="Proteomes" id="UP000305233"/>
    </source>
</evidence>
<dbReference type="OrthoDB" id="8773773at2"/>
<dbReference type="PANTHER" id="PTHR42788:SF19">
    <property type="entry name" value="ALIPHATIC SULFONATES IMPORT ATP-BINDING PROTEIN SSUB 2"/>
    <property type="match status" value="1"/>
</dbReference>
<dbReference type="AlphaFoldDB" id="A0A4S5E373"/>
<name>A0A4S5E373_9MICC</name>
<sequence>MDGDTVTALLTPGGTHAPHHNQALGLRFSRLGRSFGSPEGKRIVLQDVSLDVRAGEILAILGTSGCGKSTLLRTAAGLDAPDSGQVLIDGDPVRGIDERCAVAFQEPRLLPWHTLRANVAIGLPRSASASTGKAKVLELLELVGLDPFAALRPREVSGGMAQRASLARALARDPGVLLLDEPFGALDALTRIRMQDLLLDIHRVRPTTVLLVTHDVDEALLLADRILVLGRGSADTQEGSSILELIAVPGVRPHDRNSADLGALRSTLLSMLGVTGR</sequence>
<dbReference type="EMBL" id="SSWH01000009">
    <property type="protein sequence ID" value="THJ65812.1"/>
    <property type="molecule type" value="Genomic_DNA"/>
</dbReference>
<dbReference type="GO" id="GO:0016887">
    <property type="term" value="F:ATP hydrolysis activity"/>
    <property type="evidence" value="ECO:0007669"/>
    <property type="project" value="InterPro"/>
</dbReference>
<dbReference type="PROSITE" id="PS50893">
    <property type="entry name" value="ABC_TRANSPORTER_2"/>
    <property type="match status" value="1"/>
</dbReference>
<protein>
    <submittedName>
        <fullName evidence="5">ABC transporter ATP-binding protein</fullName>
    </submittedName>
</protein>
<dbReference type="PROSITE" id="PS00211">
    <property type="entry name" value="ABC_TRANSPORTER_1"/>
    <property type="match status" value="1"/>
</dbReference>
<dbReference type="InterPro" id="IPR027417">
    <property type="entry name" value="P-loop_NTPase"/>
</dbReference>
<dbReference type="Pfam" id="PF00005">
    <property type="entry name" value="ABC_tran"/>
    <property type="match status" value="1"/>
</dbReference>
<accession>A0A4S5E373</accession>
<keyword evidence="6" id="KW-1185">Reference proteome</keyword>
<dbReference type="InterPro" id="IPR050166">
    <property type="entry name" value="ABC_transporter_ATP-bind"/>
</dbReference>
<evidence type="ECO:0000256" key="1">
    <source>
        <dbReference type="ARBA" id="ARBA00022448"/>
    </source>
</evidence>
<gene>
    <name evidence="5" type="ORF">E8P82_11040</name>
</gene>
<proteinExistence type="predicted"/>
<feature type="domain" description="ABC transporter" evidence="4">
    <location>
        <begin position="26"/>
        <end position="256"/>
    </location>
</feature>
<dbReference type="InterPro" id="IPR017871">
    <property type="entry name" value="ABC_transporter-like_CS"/>
</dbReference>
<dbReference type="InterPro" id="IPR003593">
    <property type="entry name" value="AAA+_ATPase"/>
</dbReference>
<dbReference type="Proteomes" id="UP000305233">
    <property type="component" value="Unassembled WGS sequence"/>
</dbReference>
<dbReference type="PANTHER" id="PTHR42788">
    <property type="entry name" value="TAURINE IMPORT ATP-BINDING PROTEIN-RELATED"/>
    <property type="match status" value="1"/>
</dbReference>
<comment type="caution">
    <text evidence="5">The sequence shown here is derived from an EMBL/GenBank/DDBJ whole genome shotgun (WGS) entry which is preliminary data.</text>
</comment>
<reference evidence="5 6" key="1">
    <citation type="submission" date="2019-04" db="EMBL/GenBank/DDBJ databases">
        <authorList>
            <person name="Liu Q."/>
            <person name="Xin Y.-H."/>
        </authorList>
    </citation>
    <scope>NUCLEOTIDE SEQUENCE [LARGE SCALE GENOMIC DNA]</scope>
    <source>
        <strain evidence="5 6">AM23</strain>
    </source>
</reference>
<evidence type="ECO:0000256" key="2">
    <source>
        <dbReference type="ARBA" id="ARBA00022741"/>
    </source>
</evidence>
<dbReference type="Gene3D" id="3.40.50.300">
    <property type="entry name" value="P-loop containing nucleotide triphosphate hydrolases"/>
    <property type="match status" value="1"/>
</dbReference>
<dbReference type="GO" id="GO:0005524">
    <property type="term" value="F:ATP binding"/>
    <property type="evidence" value="ECO:0007669"/>
    <property type="project" value="UniProtKB-KW"/>
</dbReference>
<dbReference type="SMART" id="SM00382">
    <property type="entry name" value="AAA"/>
    <property type="match status" value="1"/>
</dbReference>
<organism evidence="5 6">
    <name type="scientific">Arthrobacter echini</name>
    <dbReference type="NCBI Taxonomy" id="1529066"/>
    <lineage>
        <taxon>Bacteria</taxon>
        <taxon>Bacillati</taxon>
        <taxon>Actinomycetota</taxon>
        <taxon>Actinomycetes</taxon>
        <taxon>Micrococcales</taxon>
        <taxon>Micrococcaceae</taxon>
        <taxon>Arthrobacter</taxon>
    </lineage>
</organism>